<dbReference type="RefSeq" id="WP_209546477.1">
    <property type="nucleotide sequence ID" value="NZ_BAAADX010000002.1"/>
</dbReference>
<accession>A0A8J7RVU4</accession>
<protein>
    <submittedName>
        <fullName evidence="1">Uncharacterized protein</fullName>
    </submittedName>
</protein>
<evidence type="ECO:0000313" key="1">
    <source>
        <dbReference type="EMBL" id="MBP1901945.1"/>
    </source>
</evidence>
<dbReference type="OrthoDB" id="270161at2157"/>
<name>A0A8J7RVU4_9EURY</name>
<keyword evidence="2" id="KW-1185">Reference proteome</keyword>
<organism evidence="1 2">
    <name type="scientific">Halorubrum trapanicum</name>
    <dbReference type="NCBI Taxonomy" id="29284"/>
    <lineage>
        <taxon>Archaea</taxon>
        <taxon>Methanobacteriati</taxon>
        <taxon>Methanobacteriota</taxon>
        <taxon>Stenosarchaea group</taxon>
        <taxon>Halobacteria</taxon>
        <taxon>Halobacteriales</taxon>
        <taxon>Haloferacaceae</taxon>
        <taxon>Halorubrum</taxon>
    </lineage>
</organism>
<evidence type="ECO:0000313" key="2">
    <source>
        <dbReference type="Proteomes" id="UP000770586"/>
    </source>
</evidence>
<gene>
    <name evidence="1" type="ORF">J2744_001623</name>
</gene>
<dbReference type="AlphaFoldDB" id="A0A8J7RVU4"/>
<dbReference type="InterPro" id="IPR027417">
    <property type="entry name" value="P-loop_NTPase"/>
</dbReference>
<sequence length="77" mass="8499">MISDGAVFEDDHLPDPIVGRNRHINEMIDAFAPIEDGQRAENCFLFGPPLRTGPRVSSPQFGQTTFVVEIHAAVPPR</sequence>
<dbReference type="Gene3D" id="3.40.50.300">
    <property type="entry name" value="P-loop containing nucleotide triphosphate hydrolases"/>
    <property type="match status" value="1"/>
</dbReference>
<dbReference type="Proteomes" id="UP000770586">
    <property type="component" value="Unassembled WGS sequence"/>
</dbReference>
<proteinExistence type="predicted"/>
<reference evidence="1 2" key="1">
    <citation type="submission" date="2021-03" db="EMBL/GenBank/DDBJ databases">
        <title>Genomic Encyclopedia of Type Strains, Phase IV (KMG-IV): sequencing the most valuable type-strain genomes for metagenomic binning, comparative biology and taxonomic classification.</title>
        <authorList>
            <person name="Goeker M."/>
        </authorList>
    </citation>
    <scope>NUCLEOTIDE SEQUENCE [LARGE SCALE GENOMIC DNA]</scope>
    <source>
        <strain evidence="1 2">DSM 12287</strain>
    </source>
</reference>
<dbReference type="Gene3D" id="1.10.8.60">
    <property type="match status" value="1"/>
</dbReference>
<dbReference type="EMBL" id="JAGGKE010000005">
    <property type="protein sequence ID" value="MBP1901945.1"/>
    <property type="molecule type" value="Genomic_DNA"/>
</dbReference>
<comment type="caution">
    <text evidence="1">The sequence shown here is derived from an EMBL/GenBank/DDBJ whole genome shotgun (WGS) entry which is preliminary data.</text>
</comment>